<dbReference type="GO" id="GO:0098609">
    <property type="term" value="P:cell-cell adhesion"/>
    <property type="evidence" value="ECO:0007669"/>
    <property type="project" value="TreeGrafter"/>
</dbReference>
<feature type="transmembrane region" description="Helical" evidence="1">
    <location>
        <begin position="168"/>
        <end position="189"/>
    </location>
</feature>
<keyword evidence="1" id="KW-0812">Transmembrane</keyword>
<reference evidence="2 3" key="2">
    <citation type="submission" date="2019-01" db="EMBL/GenBank/DDBJ databases">
        <title>A chromosome length genome reference of the Java medaka (oryzias javanicus).</title>
        <authorList>
            <person name="Herpin A."/>
            <person name="Takehana Y."/>
            <person name="Naruse K."/>
            <person name="Ansai S."/>
            <person name="Kawaguchi M."/>
        </authorList>
    </citation>
    <scope>NUCLEOTIDE SEQUENCE [LARGE SCALE GENOMIC DNA]</scope>
    <source>
        <strain evidence="2">RS831</strain>
        <tissue evidence="2">Whole body</tissue>
    </source>
</reference>
<dbReference type="PANTHER" id="PTHR23220">
    <property type="entry name" value="INTEGRIN ALPHA"/>
    <property type="match status" value="1"/>
</dbReference>
<dbReference type="OrthoDB" id="8944017at2759"/>
<dbReference type="GO" id="GO:0007229">
    <property type="term" value="P:integrin-mediated signaling pathway"/>
    <property type="evidence" value="ECO:0007669"/>
    <property type="project" value="TreeGrafter"/>
</dbReference>
<proteinExistence type="predicted"/>
<dbReference type="AlphaFoldDB" id="A0A3S5K3J1"/>
<dbReference type="GO" id="GO:0008305">
    <property type="term" value="C:integrin complex"/>
    <property type="evidence" value="ECO:0007669"/>
    <property type="project" value="TreeGrafter"/>
</dbReference>
<keyword evidence="1" id="KW-0472">Membrane</keyword>
<accession>A0A3S5K3J1</accession>
<evidence type="ECO:0000313" key="3">
    <source>
        <dbReference type="Proteomes" id="UP000283210"/>
    </source>
</evidence>
<dbReference type="PANTHER" id="PTHR23220:SF84">
    <property type="entry name" value="INTEGRIN ALPHA-L"/>
    <property type="match status" value="1"/>
</dbReference>
<dbReference type="GO" id="GO:0009897">
    <property type="term" value="C:external side of plasma membrane"/>
    <property type="evidence" value="ECO:0007669"/>
    <property type="project" value="TreeGrafter"/>
</dbReference>
<name>A0A3S5K3J1_ORYJA</name>
<evidence type="ECO:0000256" key="1">
    <source>
        <dbReference type="SAM" id="Phobius"/>
    </source>
</evidence>
<keyword evidence="1" id="KW-1133">Transmembrane helix</keyword>
<evidence type="ECO:0008006" key="4">
    <source>
        <dbReference type="Google" id="ProtNLM"/>
    </source>
</evidence>
<dbReference type="Proteomes" id="UP000283210">
    <property type="component" value="Chromosome 1"/>
</dbReference>
<gene>
    <name evidence="2" type="ORF">OJAV_G00009780</name>
</gene>
<dbReference type="Gene3D" id="2.60.40.1530">
    <property type="entry name" value="ntegrin, alpha v. Chain A, domain 4"/>
    <property type="match status" value="1"/>
</dbReference>
<reference evidence="2 3" key="1">
    <citation type="submission" date="2018-11" db="EMBL/GenBank/DDBJ databases">
        <authorList>
            <person name="Lopez-Roques C."/>
            <person name="Donnadieu C."/>
            <person name="Bouchez O."/>
            <person name="Klopp C."/>
            <person name="Cabau C."/>
            <person name="Zahm M."/>
        </authorList>
    </citation>
    <scope>NUCLEOTIDE SEQUENCE [LARGE SCALE GENOMIC DNA]</scope>
    <source>
        <strain evidence="2">RS831</strain>
        <tissue evidence="2">Whole body</tissue>
    </source>
</reference>
<dbReference type="GO" id="GO:0033627">
    <property type="term" value="P:cell adhesion mediated by integrin"/>
    <property type="evidence" value="ECO:0007669"/>
    <property type="project" value="TreeGrafter"/>
</dbReference>
<dbReference type="Gene3D" id="1.20.5.930">
    <property type="entry name" value="Bicelle-embedded integrin alpha(iib) transmembrane segment"/>
    <property type="match status" value="1"/>
</dbReference>
<protein>
    <recommendedName>
        <fullName evidence="4">Integrin alpha-2 domain-containing protein</fullName>
    </recommendedName>
</protein>
<evidence type="ECO:0000313" key="2">
    <source>
        <dbReference type="EMBL" id="RVE76582.1"/>
    </source>
</evidence>
<dbReference type="GO" id="GO:0007160">
    <property type="term" value="P:cell-matrix adhesion"/>
    <property type="evidence" value="ECO:0007669"/>
    <property type="project" value="TreeGrafter"/>
</dbReference>
<keyword evidence="3" id="KW-1185">Reference proteome</keyword>
<sequence length="245" mass="28299">MIITYQIDNTGFKDFPVNVSLHFPKQVKENFELIKYQVLVQKNKTQCSSTVHLNSEDCTPEKECVITQCNSFSLKKHSSVTFTLQADVHFRDFHRYVKEFSPKTGGRTEIRFKSWISVDTDRSRYVLASYNEKNSENKLLKNGQHTENDQTTKWSEVRVEIIVLPNQWLIFGTGAGAGLLLLIIIKIILWNLSHFKRKHLSLDEQVKGIAFSKTTEQLMGSSMEQLVNQETETILSKFSRNSLFT</sequence>
<organism evidence="2 3">
    <name type="scientific">Oryzias javanicus</name>
    <name type="common">Javanese ricefish</name>
    <name type="synonym">Aplocheilus javanicus</name>
    <dbReference type="NCBI Taxonomy" id="123683"/>
    <lineage>
        <taxon>Eukaryota</taxon>
        <taxon>Metazoa</taxon>
        <taxon>Chordata</taxon>
        <taxon>Craniata</taxon>
        <taxon>Vertebrata</taxon>
        <taxon>Euteleostomi</taxon>
        <taxon>Actinopterygii</taxon>
        <taxon>Neopterygii</taxon>
        <taxon>Teleostei</taxon>
        <taxon>Neoteleostei</taxon>
        <taxon>Acanthomorphata</taxon>
        <taxon>Ovalentaria</taxon>
        <taxon>Atherinomorphae</taxon>
        <taxon>Beloniformes</taxon>
        <taxon>Adrianichthyidae</taxon>
        <taxon>Oryziinae</taxon>
        <taxon>Oryzias</taxon>
    </lineage>
</organism>
<dbReference type="EMBL" id="CM012437">
    <property type="protein sequence ID" value="RVE76582.1"/>
    <property type="molecule type" value="Genomic_DNA"/>
</dbReference>
<dbReference type="GO" id="GO:0005178">
    <property type="term" value="F:integrin binding"/>
    <property type="evidence" value="ECO:0007669"/>
    <property type="project" value="TreeGrafter"/>
</dbReference>